<evidence type="ECO:0000256" key="4">
    <source>
        <dbReference type="ARBA" id="ARBA00022829"/>
    </source>
</evidence>
<keyword evidence="3 7" id="KW-0378">Hydrolase</keyword>
<dbReference type="GO" id="GO:0016787">
    <property type="term" value="F:hydrolase activity"/>
    <property type="evidence" value="ECO:0007669"/>
    <property type="project" value="UniProtKB-KW"/>
</dbReference>
<evidence type="ECO:0000313" key="8">
    <source>
        <dbReference type="Proteomes" id="UP000818624"/>
    </source>
</evidence>
<feature type="domain" description="Peptidase C50" evidence="6">
    <location>
        <begin position="1474"/>
        <end position="1569"/>
    </location>
</feature>
<name>A0ABY8EQY0_MALFU</name>
<sequence length="1661" mass="173631">MQALAVHVAAAQIASEASLEWADVVRVPDGPAAWQAAARAQGMNGAADRAAYLFERAVFQQIAPHLASDAARLQIKMDTLIQLSFVSQLDVEAFWDRVAKVTMGHVRRTGDAHVADVHAHLVRLVHAAHARCSGTAYERLGVWWLAMAEKVRDSLTQTAHPAAAEITQHVRNGADVSVLRTDGSDVSPAHATEALAELRLDTPPAADLGAAVAQWAAQHDAASASTCVAALASLTAVSMDDAARATLAALLHDTLTDVPAAPPVPVLDVLAASAAAVERCACEAAVSDAIHALRVVSVGRLDEAQPATFGASLDALQLAARLAGSSASRRTYVSDVAFHIGSRLYARAAYAHAVPFLRLAWDAARDADADADAQAQRPRKAHLLAGAYQHMGSYSEAYAAYLDAMRACPALNDAGDVARAHALPDALDEGPLALPGALVRGALHVAVYCLLRPTDAADPASFAATLRSLELSDASYAAWCEYAALNLEPQLMRDETPAALDAMHAAALDVYSVDRYPLRRARVLLKIALYATLRGNARTADLDACLAAPPAEDAQLAHLRDALQALEAMQRVLALIGTAPMGTTSLDGAAEAAAKALTHVDAHLAGPTPSTRTRTRTTRTAPTPMPTRTSARTAGRTTRPAAPAATPRTRSTRGAAAAPATPAPSTRRAAAAPATPAPSTPPRAAAPAAAPSGAASATHALAHMLSATCDALLYAGLDAAAADALGALVRLAQAASSADLVACASVRLAELWIRVGAPEAAIHVLHASPRTPAVLYTLAHAQSARGDADAAQTYADAAAPAAADTPAPASSTNRVAAKCAAYALRASAAHAAASLARDHYSVYADAVSATLHALRLHLRTSLLLGHAGGDADVFGARTPSTPSAPRHALLALRAWHWRVSAALVHTYGALAALYAARGATRDAAAFAHEAVAFADAQPPPLPRAAAHAAHAELQTALGEHDAAQASLDMARSLLGGTPSLARAHVAELEAADSEDAAAHDAARSARQAVRAALHLRDTAPPTDSPEALVQRAAALVADAERLLHTDAVWSMLPEAARALPGAAPRPASRAQATLVRRVAPLLDDAERALSIALQRTAAVGDVRVVRRALRTAYAACLLQAVVRPEQQAERSRRAAALLNAAASVGVRRAFVDVALRRAHPVSSDGAPRVPPPPPPPSTRVHASVASDATLGRDVHWALPDQTAAVVVSLSDDRRELHLAHVTSASCAVYTLPIDRQSRREGDDETYTPDAVLDELRTILAASNASVHTAKDVHALEARKAWWTQRRELDAALCTLLDSVQATWLGAFQGLLAPPPTHLAPLRTQATRALTHACAGHTAHGDAITVSDAALVCLAALPSDCTIEVLEDWAHFAMDACQLSGVPIAQDEVDMDELCVDLRSALDEHHARVRRAHDGVPPSDDTHLFLVLDREVCDLPWESLPVLRARSVSRVPALEFIGAAHDPHDAPEPLTTLDPRSTAYLLNPGGDLTRSEARFAPLLRAQPGWHGTIGHAPVVDEVARALGKADTFLYFGHASGELYVQPTQLRALQRCAAAMLWGCSSGVLRDAGAFDPDGTPLRYMVAQCPALVANLWDATDKELDGVCEAVLRAVGLLPGGAAPMPLARAVAHARSQCKLPYLTGAACIVYGVPATWLTAWPEASPS</sequence>
<dbReference type="InterPro" id="IPR005314">
    <property type="entry name" value="Peptidase_C50"/>
</dbReference>
<accession>A0ABY8EQY0</accession>
<keyword evidence="8" id="KW-1185">Reference proteome</keyword>
<dbReference type="Proteomes" id="UP000818624">
    <property type="component" value="Chromosome 2"/>
</dbReference>
<dbReference type="PROSITE" id="PS51700">
    <property type="entry name" value="SEPARIN"/>
    <property type="match status" value="1"/>
</dbReference>
<evidence type="ECO:0000256" key="5">
    <source>
        <dbReference type="SAM" id="MobiDB-lite"/>
    </source>
</evidence>
<feature type="compositionally biased region" description="Pro residues" evidence="5">
    <location>
        <begin position="1168"/>
        <end position="1177"/>
    </location>
</feature>
<protein>
    <recommendedName>
        <fullName evidence="2">separase</fullName>
        <ecNumber evidence="2">3.4.22.49</ecNumber>
    </recommendedName>
</protein>
<evidence type="ECO:0000256" key="1">
    <source>
        <dbReference type="ARBA" id="ARBA00000451"/>
    </source>
</evidence>
<keyword evidence="4" id="KW-0159">Chromosome partition</keyword>
<dbReference type="EMBL" id="CP046235">
    <property type="protein sequence ID" value="WFD47993.1"/>
    <property type="molecule type" value="Genomic_DNA"/>
</dbReference>
<feature type="region of interest" description="Disordered" evidence="5">
    <location>
        <begin position="600"/>
        <end position="691"/>
    </location>
</feature>
<feature type="compositionally biased region" description="Low complexity" evidence="5">
    <location>
        <begin position="682"/>
        <end position="691"/>
    </location>
</feature>
<dbReference type="PANTHER" id="PTHR12792">
    <property type="entry name" value="EXTRA SPINDLE POLES 1-RELATED"/>
    <property type="match status" value="1"/>
</dbReference>
<evidence type="ECO:0000256" key="3">
    <source>
        <dbReference type="ARBA" id="ARBA00022801"/>
    </source>
</evidence>
<reference evidence="7 8" key="1">
    <citation type="journal article" date="2020" name="Elife">
        <title>Loss of centromere function drives karyotype evolution in closely related Malassezia species.</title>
        <authorList>
            <person name="Sankaranarayanan S.R."/>
            <person name="Ianiri G."/>
            <person name="Coelho M.A."/>
            <person name="Reza M.H."/>
            <person name="Thimmappa B.C."/>
            <person name="Ganguly P."/>
            <person name="Vadnala R.N."/>
            <person name="Sun S."/>
            <person name="Siddharthan R."/>
            <person name="Tellgren-Roth C."/>
            <person name="Dawson T.L."/>
            <person name="Heitman J."/>
            <person name="Sanyal K."/>
        </authorList>
    </citation>
    <scope>NUCLEOTIDE SEQUENCE [LARGE SCALE GENOMIC DNA]</scope>
    <source>
        <strain evidence="7">CBS14141</strain>
    </source>
</reference>
<comment type="catalytic activity">
    <reaction evidence="1">
        <text>All bonds known to be hydrolyzed by this endopeptidase have arginine in P1 and an acidic residue in P4. P6 is often occupied by an acidic residue or by a hydroxy-amino-acid residue, the phosphorylation of which enhances cleavage.</text>
        <dbReference type="EC" id="3.4.22.49"/>
    </reaction>
</comment>
<dbReference type="InterPro" id="IPR030397">
    <property type="entry name" value="SEPARIN_core_dom"/>
</dbReference>
<evidence type="ECO:0000259" key="6">
    <source>
        <dbReference type="PROSITE" id="PS51700"/>
    </source>
</evidence>
<organism evidence="7 8">
    <name type="scientific">Malassezia furfur</name>
    <name type="common">Pityriasis versicolor infection agent</name>
    <name type="synonym">Pityrosporum furfur</name>
    <dbReference type="NCBI Taxonomy" id="55194"/>
    <lineage>
        <taxon>Eukaryota</taxon>
        <taxon>Fungi</taxon>
        <taxon>Dikarya</taxon>
        <taxon>Basidiomycota</taxon>
        <taxon>Ustilaginomycotina</taxon>
        <taxon>Malasseziomycetes</taxon>
        <taxon>Malasseziales</taxon>
        <taxon>Malasseziaceae</taxon>
        <taxon>Malassezia</taxon>
    </lineage>
</organism>
<proteinExistence type="predicted"/>
<dbReference type="Pfam" id="PF03568">
    <property type="entry name" value="Separin_C"/>
    <property type="match status" value="1"/>
</dbReference>
<dbReference type="EC" id="3.4.22.49" evidence="2"/>
<gene>
    <name evidence="7" type="primary">ESP1</name>
    <name evidence="7" type="ORF">GLX27_002658</name>
</gene>
<feature type="compositionally biased region" description="Low complexity" evidence="5">
    <location>
        <begin position="607"/>
        <end position="674"/>
    </location>
</feature>
<dbReference type="PANTHER" id="PTHR12792:SF0">
    <property type="entry name" value="SEPARIN"/>
    <property type="match status" value="1"/>
</dbReference>
<evidence type="ECO:0000256" key="2">
    <source>
        <dbReference type="ARBA" id="ARBA00012489"/>
    </source>
</evidence>
<evidence type="ECO:0000313" key="7">
    <source>
        <dbReference type="EMBL" id="WFD47993.1"/>
    </source>
</evidence>
<feature type="region of interest" description="Disordered" evidence="5">
    <location>
        <begin position="1161"/>
        <end position="1181"/>
    </location>
</feature>